<dbReference type="GO" id="GO:0003677">
    <property type="term" value="F:DNA binding"/>
    <property type="evidence" value="ECO:0007669"/>
    <property type="project" value="InterPro"/>
</dbReference>
<evidence type="ECO:0000256" key="2">
    <source>
        <dbReference type="ARBA" id="ARBA00022649"/>
    </source>
</evidence>
<dbReference type="EC" id="3.1.-.-" evidence="3"/>
<dbReference type="Pfam" id="PF02452">
    <property type="entry name" value="PemK_toxin"/>
    <property type="match status" value="1"/>
</dbReference>
<dbReference type="GO" id="GO:0016075">
    <property type="term" value="P:rRNA catabolic process"/>
    <property type="evidence" value="ECO:0007669"/>
    <property type="project" value="TreeGrafter"/>
</dbReference>
<dbReference type="EMBL" id="FQZD01000012">
    <property type="protein sequence ID" value="SHJ12012.1"/>
    <property type="molecule type" value="Genomic_DNA"/>
</dbReference>
<name>A0A1M6GQ42_9FIRM</name>
<keyword evidence="3 4" id="KW-0255">Endonuclease</keyword>
<dbReference type="PANTHER" id="PTHR33988">
    <property type="entry name" value="ENDORIBONUCLEASE MAZF-RELATED"/>
    <property type="match status" value="1"/>
</dbReference>
<keyword evidence="3" id="KW-0540">Nuclease</keyword>
<dbReference type="InterPro" id="IPR011067">
    <property type="entry name" value="Plasmid_toxin/cell-grow_inhib"/>
</dbReference>
<evidence type="ECO:0000256" key="1">
    <source>
        <dbReference type="ARBA" id="ARBA00007521"/>
    </source>
</evidence>
<keyword evidence="5" id="KW-1185">Reference proteome</keyword>
<evidence type="ECO:0000313" key="4">
    <source>
        <dbReference type="EMBL" id="SHJ12012.1"/>
    </source>
</evidence>
<keyword evidence="3" id="KW-0378">Hydrolase</keyword>
<dbReference type="InterPro" id="IPR003477">
    <property type="entry name" value="PemK-like"/>
</dbReference>
<dbReference type="GO" id="GO:0016787">
    <property type="term" value="F:hydrolase activity"/>
    <property type="evidence" value="ECO:0007669"/>
    <property type="project" value="UniProtKB-KW"/>
</dbReference>
<reference evidence="4 5" key="1">
    <citation type="submission" date="2016-11" db="EMBL/GenBank/DDBJ databases">
        <authorList>
            <person name="Varghese N."/>
            <person name="Submissions S."/>
        </authorList>
    </citation>
    <scope>NUCLEOTIDE SEQUENCE [LARGE SCALE GENOMIC DNA]</scope>
    <source>
        <strain evidence="4 5">DSM 15287</strain>
    </source>
</reference>
<comment type="function">
    <text evidence="3">Toxic component of a type II toxin-antitoxin (TA) system.</text>
</comment>
<dbReference type="Gene3D" id="2.30.30.110">
    <property type="match status" value="1"/>
</dbReference>
<accession>A0A1M6GQ42</accession>
<sequence length="121" mass="13477">MCRRGDIYYVDFGENIDTRKQSGIRPAVIVSNNKANEHSPVITVVPLTSKVHKKRFLPTHVYIPASAGFGLSCGSLALAEQVEAIDKDRLLEKKGTIKSTEIMEKITKAIQIQIGVFEEYN</sequence>
<comment type="similarity">
    <text evidence="1 3">Belongs to the PemK/MazF family.</text>
</comment>
<dbReference type="OrthoDB" id="9808744at2"/>
<dbReference type="RefSeq" id="WP_149734548.1">
    <property type="nucleotide sequence ID" value="NZ_FQZD01000012.1"/>
</dbReference>
<gene>
    <name evidence="4" type="ORF">SAMN02745170_01779</name>
</gene>
<dbReference type="PIRSF" id="PIRSF033490">
    <property type="entry name" value="MazF"/>
    <property type="match status" value="1"/>
</dbReference>
<dbReference type="Proteomes" id="UP000322917">
    <property type="component" value="Unassembled WGS sequence"/>
</dbReference>
<dbReference type="GO" id="GO:0004521">
    <property type="term" value="F:RNA endonuclease activity"/>
    <property type="evidence" value="ECO:0007669"/>
    <property type="project" value="TreeGrafter"/>
</dbReference>
<proteinExistence type="inferred from homology"/>
<dbReference type="SUPFAM" id="SSF50118">
    <property type="entry name" value="Cell growth inhibitor/plasmid maintenance toxic component"/>
    <property type="match status" value="1"/>
</dbReference>
<organism evidence="4 5">
    <name type="scientific">Propionispora hippei DSM 15287</name>
    <dbReference type="NCBI Taxonomy" id="1123003"/>
    <lineage>
        <taxon>Bacteria</taxon>
        <taxon>Bacillati</taxon>
        <taxon>Bacillota</taxon>
        <taxon>Negativicutes</taxon>
        <taxon>Selenomonadales</taxon>
        <taxon>Sporomusaceae</taxon>
        <taxon>Propionispora</taxon>
    </lineage>
</organism>
<evidence type="ECO:0000256" key="3">
    <source>
        <dbReference type="PIRNR" id="PIRNR033490"/>
    </source>
</evidence>
<dbReference type="AlphaFoldDB" id="A0A1M6GQ42"/>
<dbReference type="GO" id="GO:0006402">
    <property type="term" value="P:mRNA catabolic process"/>
    <property type="evidence" value="ECO:0007669"/>
    <property type="project" value="TreeGrafter"/>
</dbReference>
<evidence type="ECO:0000313" key="5">
    <source>
        <dbReference type="Proteomes" id="UP000322917"/>
    </source>
</evidence>
<protein>
    <recommendedName>
        <fullName evidence="3">mRNA interferase</fullName>
        <ecNumber evidence="3">3.1.-.-</ecNumber>
    </recommendedName>
</protein>
<keyword evidence="2" id="KW-1277">Toxin-antitoxin system</keyword>